<gene>
    <name evidence="3" type="ORF">Msi02_38910</name>
</gene>
<evidence type="ECO:0000313" key="4">
    <source>
        <dbReference type="Proteomes" id="UP000660454"/>
    </source>
</evidence>
<feature type="compositionally biased region" description="Basic and acidic residues" evidence="1">
    <location>
        <begin position="388"/>
        <end position="397"/>
    </location>
</feature>
<reference evidence="3 4" key="1">
    <citation type="submission" date="2021-01" db="EMBL/GenBank/DDBJ databases">
        <title>Whole genome shotgun sequence of Microbispora siamensis NBRC 104113.</title>
        <authorList>
            <person name="Komaki H."/>
            <person name="Tamura T."/>
        </authorList>
    </citation>
    <scope>NUCLEOTIDE SEQUENCE [LARGE SCALE GENOMIC DNA]</scope>
    <source>
        <strain evidence="3 4">NBRC 104113</strain>
    </source>
</reference>
<comment type="caution">
    <text evidence="3">The sequence shown here is derived from an EMBL/GenBank/DDBJ whole genome shotgun (WGS) entry which is preliminary data.</text>
</comment>
<keyword evidence="2" id="KW-0732">Signal</keyword>
<feature type="compositionally biased region" description="Gly residues" evidence="1">
    <location>
        <begin position="335"/>
        <end position="345"/>
    </location>
</feature>
<dbReference type="Gene3D" id="2.40.10.10">
    <property type="entry name" value="Trypsin-like serine proteases"/>
    <property type="match status" value="2"/>
</dbReference>
<evidence type="ECO:0008006" key="5">
    <source>
        <dbReference type="Google" id="ProtNLM"/>
    </source>
</evidence>
<feature type="compositionally biased region" description="Basic and acidic residues" evidence="1">
    <location>
        <begin position="403"/>
        <end position="419"/>
    </location>
</feature>
<evidence type="ECO:0000256" key="2">
    <source>
        <dbReference type="SAM" id="SignalP"/>
    </source>
</evidence>
<feature type="signal peptide" evidence="2">
    <location>
        <begin position="1"/>
        <end position="26"/>
    </location>
</feature>
<dbReference type="InterPro" id="IPR043504">
    <property type="entry name" value="Peptidase_S1_PA_chymotrypsin"/>
</dbReference>
<proteinExistence type="predicted"/>
<feature type="region of interest" description="Disordered" evidence="1">
    <location>
        <begin position="212"/>
        <end position="250"/>
    </location>
</feature>
<accession>A0ABQ4GNY3</accession>
<evidence type="ECO:0000313" key="3">
    <source>
        <dbReference type="EMBL" id="GIH63074.1"/>
    </source>
</evidence>
<feature type="compositionally biased region" description="Pro residues" evidence="1">
    <location>
        <begin position="354"/>
        <end position="384"/>
    </location>
</feature>
<evidence type="ECO:0000256" key="1">
    <source>
        <dbReference type="SAM" id="MobiDB-lite"/>
    </source>
</evidence>
<dbReference type="Proteomes" id="UP000660454">
    <property type="component" value="Unassembled WGS sequence"/>
</dbReference>
<sequence>MKRTLALGGVTAGLLASAIVASPAHAADQIPAINLANTNFAAQQVAAFWFGEARANLINATPYNVETKFPAKHVSTGGTSASSKPGVVGSSGDQKAATGNLKNVNLPRTVGKVFFIGADHRPHWCSATAVQNGYKNLVATAGHCVYDTDRNRATLDKWVFIPGYYQGKTPWGIYVGKTAYTHYDYDVYEDGDRDYAFVTVYNGVQVTGVSYDRYGRDDHHGRDHGRDDHGRNDRDDWGRDNHGRDDRYGHRTERLSVREFQALNRGRDLTGNGPWAKGTGVQTREISERQYNSRFDSYVSGDGKTLYFRKKVWDRDDHDHDGPRAAADDVVLFKGGNGNDDGQGQGNRHWPSKSPSPSPSASPSPSPSPSPSTSPSPSPSPSPTGKPDWCDDDRNPRDTFSGDNDRRGGGKDHCDDNGHRPKYKYYARTFWATYGRHDHRPHGTLKIALKDVGRLGDNVGGQGLAYNQKIGTNIFMFGYPSGSEPDGNYQFTGKTQKWAYGKTFRASVPAIKGEELVGVKSSFTGEGSIGSPWLYRYSNAKRLGYLNGVTIGLADVDGNDRIDTSVSPYFDGETLAVYQYAAKFASGRIV</sequence>
<keyword evidence="4" id="KW-1185">Reference proteome</keyword>
<feature type="region of interest" description="Disordered" evidence="1">
    <location>
        <begin position="74"/>
        <end position="94"/>
    </location>
</feature>
<dbReference type="InterPro" id="IPR009003">
    <property type="entry name" value="Peptidase_S1_PA"/>
</dbReference>
<feature type="compositionally biased region" description="Basic and acidic residues" evidence="1">
    <location>
        <begin position="213"/>
        <end position="250"/>
    </location>
</feature>
<dbReference type="SUPFAM" id="SSF50494">
    <property type="entry name" value="Trypsin-like serine proteases"/>
    <property type="match status" value="1"/>
</dbReference>
<name>A0ABQ4GNY3_9ACTN</name>
<feature type="region of interest" description="Disordered" evidence="1">
    <location>
        <begin position="331"/>
        <end position="419"/>
    </location>
</feature>
<feature type="chain" id="PRO_5046023927" description="Trypsin-like serine protease" evidence="2">
    <location>
        <begin position="27"/>
        <end position="590"/>
    </location>
</feature>
<organism evidence="3 4">
    <name type="scientific">Microbispora siamensis</name>
    <dbReference type="NCBI Taxonomy" id="564413"/>
    <lineage>
        <taxon>Bacteria</taxon>
        <taxon>Bacillati</taxon>
        <taxon>Actinomycetota</taxon>
        <taxon>Actinomycetes</taxon>
        <taxon>Streptosporangiales</taxon>
        <taxon>Streptosporangiaceae</taxon>
        <taxon>Microbispora</taxon>
    </lineage>
</organism>
<dbReference type="EMBL" id="BOOF01000021">
    <property type="protein sequence ID" value="GIH63074.1"/>
    <property type="molecule type" value="Genomic_DNA"/>
</dbReference>
<protein>
    <recommendedName>
        <fullName evidence="5">Trypsin-like serine protease</fullName>
    </recommendedName>
</protein>
<dbReference type="RefSeq" id="WP_204049635.1">
    <property type="nucleotide sequence ID" value="NZ_BOOF01000021.1"/>
</dbReference>